<dbReference type="InterPro" id="IPR029058">
    <property type="entry name" value="AB_hydrolase_fold"/>
</dbReference>
<dbReference type="PANTHER" id="PTHR43798:SF33">
    <property type="entry name" value="HYDROLASE, PUTATIVE (AFU_ORTHOLOGUE AFUA_2G14860)-RELATED"/>
    <property type="match status" value="1"/>
</dbReference>
<dbReference type="EMBL" id="CP078073">
    <property type="protein sequence ID" value="QXL87703.1"/>
    <property type="molecule type" value="Genomic_DNA"/>
</dbReference>
<dbReference type="Proteomes" id="UP000693972">
    <property type="component" value="Unassembled WGS sequence"/>
</dbReference>
<dbReference type="SUPFAM" id="SSF53474">
    <property type="entry name" value="alpha/beta-Hydrolases"/>
    <property type="match status" value="1"/>
</dbReference>
<dbReference type="Pfam" id="PF12697">
    <property type="entry name" value="Abhydrolase_6"/>
    <property type="match status" value="1"/>
</dbReference>
<organism evidence="2">
    <name type="scientific">Gymnodinialimonas phycosphaerae</name>
    <dbReference type="NCBI Taxonomy" id="2841589"/>
    <lineage>
        <taxon>Bacteria</taxon>
        <taxon>Pseudomonadati</taxon>
        <taxon>Pseudomonadota</taxon>
        <taxon>Alphaproteobacteria</taxon>
        <taxon>Rhodobacterales</taxon>
        <taxon>Paracoccaceae</taxon>
        <taxon>Gymnodinialimonas</taxon>
    </lineage>
</organism>
<evidence type="ECO:0000313" key="2">
    <source>
        <dbReference type="EMBL" id="QXL87703.1"/>
    </source>
</evidence>
<feature type="domain" description="AB hydrolase-1" evidence="1">
    <location>
        <begin position="14"/>
        <end position="244"/>
    </location>
</feature>
<dbReference type="Gene3D" id="3.40.50.1820">
    <property type="entry name" value="alpha/beta hydrolase"/>
    <property type="match status" value="1"/>
</dbReference>
<accession>A0A975TUP9</accession>
<evidence type="ECO:0000259" key="1">
    <source>
        <dbReference type="Pfam" id="PF12697"/>
    </source>
</evidence>
<keyword evidence="3" id="KW-1185">Reference proteome</keyword>
<dbReference type="EMBL" id="JAIMBW010000001">
    <property type="protein sequence ID" value="MBY4895099.1"/>
    <property type="molecule type" value="Genomic_DNA"/>
</dbReference>
<dbReference type="InterPro" id="IPR050266">
    <property type="entry name" value="AB_hydrolase_sf"/>
</dbReference>
<reference evidence="2 3" key="1">
    <citation type="submission" date="2021-07" db="EMBL/GenBank/DDBJ databases">
        <title>Karlodiniumbacter phycospheric gen. nov., sp. nov., a phycosphere bacterium isolated from karlodinium veneficum.</title>
        <authorList>
            <person name="Peng Y."/>
            <person name="Jiang L."/>
            <person name="Lee J."/>
        </authorList>
    </citation>
    <scope>NUCLEOTIDE SEQUENCE</scope>
    <source>
        <strain evidence="2 3">N5</strain>
    </source>
</reference>
<gene>
    <name evidence="2" type="ORF">KUL25_20250</name>
</gene>
<keyword evidence="2" id="KW-0378">Hydrolase</keyword>
<sequence length="263" mass="27802">MSVKHWGEGPEPALMLHCTLAQGSAWAGVARHLRERLTISAPDLLAHGEGPEYDPAQDFHDQATEAAARHLTPDTHLIGHSFGATIALRLALDHPGRVKTLTLIEPVLFCAATGPGRAAHDAYIADVPKALAQGDTAAAARIFLRLWGSGDFDAMPAGLQTYITDRIWIPGATEPALIDDRALILPRLPHLKTPTLLLQGALSPPVIAEITTQLARVLPNARSQTLPGAAHMAPLTHAAATAQAIAAFFDTAAPIFSPRMPGG</sequence>
<dbReference type="PANTHER" id="PTHR43798">
    <property type="entry name" value="MONOACYLGLYCEROL LIPASE"/>
    <property type="match status" value="1"/>
</dbReference>
<name>A0A975TUP9_9RHOB</name>
<dbReference type="RefSeq" id="WP_257894557.1">
    <property type="nucleotide sequence ID" value="NZ_JAIMBW010000001.1"/>
</dbReference>
<dbReference type="GO" id="GO:0016787">
    <property type="term" value="F:hydrolase activity"/>
    <property type="evidence" value="ECO:0007669"/>
    <property type="project" value="UniProtKB-KW"/>
</dbReference>
<dbReference type="GO" id="GO:0016020">
    <property type="term" value="C:membrane"/>
    <property type="evidence" value="ECO:0007669"/>
    <property type="project" value="TreeGrafter"/>
</dbReference>
<dbReference type="InterPro" id="IPR000073">
    <property type="entry name" value="AB_hydrolase_1"/>
</dbReference>
<proteinExistence type="predicted"/>
<dbReference type="AlphaFoldDB" id="A0A975TUP9"/>
<evidence type="ECO:0000313" key="3">
    <source>
        <dbReference type="Proteomes" id="UP000693972"/>
    </source>
</evidence>
<dbReference type="PRINTS" id="PR00111">
    <property type="entry name" value="ABHYDROLASE"/>
</dbReference>
<protein>
    <submittedName>
        <fullName evidence="2">Alpha/beta hydrolase</fullName>
    </submittedName>
</protein>